<dbReference type="PRINTS" id="PR00315">
    <property type="entry name" value="ELONGATNFCT"/>
</dbReference>
<dbReference type="InterPro" id="IPR005225">
    <property type="entry name" value="Small_GTP-bd"/>
</dbReference>
<dbReference type="EMBL" id="RSCJ01000023">
    <property type="protein sequence ID" value="RUR75770.1"/>
    <property type="molecule type" value="Genomic_DNA"/>
</dbReference>
<feature type="binding site" evidence="6">
    <location>
        <begin position="80"/>
        <end position="84"/>
    </location>
    <ligand>
        <name>GTP</name>
        <dbReference type="ChEBI" id="CHEBI:37565"/>
    </ligand>
</feature>
<dbReference type="InterPro" id="IPR009022">
    <property type="entry name" value="EFG_III"/>
</dbReference>
<evidence type="ECO:0000313" key="9">
    <source>
        <dbReference type="EMBL" id="RUR75770.1"/>
    </source>
</evidence>
<dbReference type="PROSITE" id="PS00301">
    <property type="entry name" value="G_TR_1"/>
    <property type="match status" value="1"/>
</dbReference>
<dbReference type="InterPro" id="IPR031157">
    <property type="entry name" value="G_TR_CS"/>
</dbReference>
<evidence type="ECO:0000256" key="5">
    <source>
        <dbReference type="ARBA" id="ARBA00023134"/>
    </source>
</evidence>
<dbReference type="GO" id="GO:0005525">
    <property type="term" value="F:GTP binding"/>
    <property type="evidence" value="ECO:0007669"/>
    <property type="project" value="UniProtKB-UniRule"/>
</dbReference>
<dbReference type="Gene3D" id="3.30.70.240">
    <property type="match status" value="1"/>
</dbReference>
<dbReference type="InterPro" id="IPR005517">
    <property type="entry name" value="Transl_elong_EFG/EF2_IV"/>
</dbReference>
<evidence type="ECO:0000256" key="7">
    <source>
        <dbReference type="NCBIfam" id="TIGR00484"/>
    </source>
</evidence>
<dbReference type="PROSITE" id="PS51722">
    <property type="entry name" value="G_TR_2"/>
    <property type="match status" value="1"/>
</dbReference>
<dbReference type="SMART" id="SM00838">
    <property type="entry name" value="EFG_C"/>
    <property type="match status" value="1"/>
</dbReference>
<keyword evidence="5 6" id="KW-0342">GTP-binding</keyword>
<dbReference type="OrthoDB" id="580826at2"/>
<dbReference type="InterPro" id="IPR004540">
    <property type="entry name" value="Transl_elong_EFG/EF2"/>
</dbReference>
<dbReference type="InterPro" id="IPR004161">
    <property type="entry name" value="EFTu-like_2"/>
</dbReference>
<dbReference type="InterPro" id="IPR041095">
    <property type="entry name" value="EFG_II"/>
</dbReference>
<dbReference type="FunFam" id="3.30.230.10:FF:000003">
    <property type="entry name" value="Elongation factor G"/>
    <property type="match status" value="1"/>
</dbReference>
<dbReference type="CDD" id="cd16262">
    <property type="entry name" value="EFG_III"/>
    <property type="match status" value="1"/>
</dbReference>
<comment type="function">
    <text evidence="6">Catalyzes the GTP-dependent ribosomal translocation step during translation elongation. During this step, the ribosome changes from the pre-translocational (PRE) to the post-translocational (POST) state as the newly formed A-site-bound peptidyl-tRNA and P-site-bound deacylated tRNA move to the P and E sites, respectively. Catalyzes the coordinated movement of the two tRNA molecules, the mRNA and conformational changes in the ribosome.</text>
</comment>
<accession>A0A3S0ZGJ3</accession>
<feature type="domain" description="Tr-type G" evidence="8">
    <location>
        <begin position="5"/>
        <end position="281"/>
    </location>
</feature>
<dbReference type="STRING" id="211165.GCA_000317285_00341"/>
<dbReference type="HAMAP" id="MF_00054_B">
    <property type="entry name" value="EF_G_EF_2_B"/>
    <property type="match status" value="1"/>
</dbReference>
<dbReference type="GO" id="GO:0003924">
    <property type="term" value="F:GTPase activity"/>
    <property type="evidence" value="ECO:0007669"/>
    <property type="project" value="InterPro"/>
</dbReference>
<evidence type="ECO:0000256" key="4">
    <source>
        <dbReference type="ARBA" id="ARBA00022917"/>
    </source>
</evidence>
<dbReference type="PANTHER" id="PTHR43636:SF2">
    <property type="entry name" value="ELONGATION FACTOR G, MITOCHONDRIAL"/>
    <property type="match status" value="1"/>
</dbReference>
<dbReference type="PANTHER" id="PTHR43636">
    <property type="entry name" value="ELONGATION FACTOR G, MITOCHONDRIAL"/>
    <property type="match status" value="1"/>
</dbReference>
<dbReference type="Pfam" id="PF03764">
    <property type="entry name" value="EFG_IV"/>
    <property type="match status" value="1"/>
</dbReference>
<dbReference type="SUPFAM" id="SSF50447">
    <property type="entry name" value="Translation proteins"/>
    <property type="match status" value="1"/>
</dbReference>
<feature type="binding site" evidence="6">
    <location>
        <begin position="14"/>
        <end position="21"/>
    </location>
    <ligand>
        <name>GTP</name>
        <dbReference type="ChEBI" id="CHEBI:37565"/>
    </ligand>
</feature>
<dbReference type="NCBIfam" id="TIGR00484">
    <property type="entry name" value="EF-G"/>
    <property type="match status" value="1"/>
</dbReference>
<dbReference type="CDD" id="cd03713">
    <property type="entry name" value="EFG_mtEFG_C"/>
    <property type="match status" value="1"/>
</dbReference>
<dbReference type="Gene3D" id="3.30.230.10">
    <property type="match status" value="1"/>
</dbReference>
<dbReference type="Gene3D" id="3.30.70.870">
    <property type="entry name" value="Elongation Factor G (Translational Gtpase), domain 3"/>
    <property type="match status" value="1"/>
</dbReference>
<organism evidence="9 10">
    <name type="scientific">Chlorogloeopsis fritschii PCC 6912</name>
    <dbReference type="NCBI Taxonomy" id="211165"/>
    <lineage>
        <taxon>Bacteria</taxon>
        <taxon>Bacillati</taxon>
        <taxon>Cyanobacteriota</taxon>
        <taxon>Cyanophyceae</taxon>
        <taxon>Nostocales</taxon>
        <taxon>Chlorogloeopsidaceae</taxon>
        <taxon>Chlorogloeopsis</taxon>
    </lineage>
</organism>
<keyword evidence="3 6" id="KW-0251">Elongation factor</keyword>
<dbReference type="RefSeq" id="WP_016872919.1">
    <property type="nucleotide sequence ID" value="NZ_AJLN01000033.1"/>
</dbReference>
<keyword evidence="2 6" id="KW-0547">Nucleotide-binding</keyword>
<dbReference type="GO" id="GO:0003746">
    <property type="term" value="F:translation elongation factor activity"/>
    <property type="evidence" value="ECO:0007669"/>
    <property type="project" value="UniProtKB-UniRule"/>
</dbReference>
<evidence type="ECO:0000256" key="1">
    <source>
        <dbReference type="ARBA" id="ARBA00005870"/>
    </source>
</evidence>
<dbReference type="FunFam" id="3.30.70.870:FF:000001">
    <property type="entry name" value="Elongation factor G"/>
    <property type="match status" value="1"/>
</dbReference>
<dbReference type="CDD" id="cd01886">
    <property type="entry name" value="EF-G"/>
    <property type="match status" value="1"/>
</dbReference>
<dbReference type="InterPro" id="IPR035649">
    <property type="entry name" value="EFG_V"/>
</dbReference>
<dbReference type="InterPro" id="IPR014721">
    <property type="entry name" value="Ribsml_uS5_D2-typ_fold_subgr"/>
</dbReference>
<evidence type="ECO:0000256" key="3">
    <source>
        <dbReference type="ARBA" id="ARBA00022768"/>
    </source>
</evidence>
<dbReference type="Pfam" id="PF14492">
    <property type="entry name" value="EFG_III"/>
    <property type="match status" value="1"/>
</dbReference>
<protein>
    <recommendedName>
        <fullName evidence="6 7">Elongation factor G</fullName>
        <shortName evidence="6">EF-G</shortName>
    </recommendedName>
</protein>
<sequence>MISRSNIRNIGISAHIDAGKTTLSERILFYTGKIHKMEEVGGDGDGATMDYMELEREKGITITSAAITCFWNDTQINLIDTPGHVDFTIEVERSLSVLDGAIMVLDGVAGVQSQTYTVDRQMKRYRVPRLAFINKLDRVGANPFRVIEALQEKLLLNTVVLEYPIGSEDKFAGVIDLIDMTANYFEGENGEKLVKKPIPENLQKEAQLAREKLLDRISIHSEEMMTKLLAGEEVPKQMIWDTIRQGTLSLEFTPVLMGSAFKNKGVQNLLDAIALYLPSPIERQVVTATDVSTQQVVQVYPDPSAPVVAFAFKLIDSEFGQLTYTRLYSGTLKSGDRLYNSRTKKQVRVNRLVRIEVDKRQELESATAGEIFGLIGVECASGDTLCSLGTNLSLEGIFVPEPVMTIAITPKSQEDIERISRALHRFVREDPTLHISTDPESHKTLMSGMGELHLEIYLERMKREYHAEVYVSPPAVAYRETIAKAATFDYTFKKQTGGAGQYAHVIGRIEPCEEPFIFENRVVGGAIPNQFIPACEQGCRDALKTGWLKGYPIIKVKVILEGGSHHPIDSSELAFRVAARFGFEEAFAKAQPILLEPMMLLEVETPSQFLGRIQGKLLSRRALLLGSQTRDNDVVIRAEVPLAEMFGYSTELRSLSQGMATFSMEFAEYRPVPENLINAVR</sequence>
<dbReference type="InterPro" id="IPR009000">
    <property type="entry name" value="Transl_B-barrel_sf"/>
</dbReference>
<feature type="binding site" evidence="6">
    <location>
        <begin position="134"/>
        <end position="137"/>
    </location>
    <ligand>
        <name>GTP</name>
        <dbReference type="ChEBI" id="CHEBI:37565"/>
    </ligand>
</feature>
<dbReference type="Proteomes" id="UP000268857">
    <property type="component" value="Unassembled WGS sequence"/>
</dbReference>
<evidence type="ECO:0000256" key="2">
    <source>
        <dbReference type="ARBA" id="ARBA00022741"/>
    </source>
</evidence>
<name>A0A3S0ZGJ3_CHLFR</name>
<dbReference type="SUPFAM" id="SSF52540">
    <property type="entry name" value="P-loop containing nucleoside triphosphate hydrolases"/>
    <property type="match status" value="1"/>
</dbReference>
<comment type="caution">
    <text evidence="9">The sequence shown here is derived from an EMBL/GenBank/DDBJ whole genome shotgun (WGS) entry which is preliminary data.</text>
</comment>
<keyword evidence="4 6" id="KW-0648">Protein biosynthesis</keyword>
<evidence type="ECO:0000256" key="6">
    <source>
        <dbReference type="HAMAP-Rule" id="MF_00054"/>
    </source>
</evidence>
<dbReference type="Gene3D" id="2.40.30.10">
    <property type="entry name" value="Translation factors"/>
    <property type="match status" value="1"/>
</dbReference>
<dbReference type="InterPro" id="IPR027417">
    <property type="entry name" value="P-loop_NTPase"/>
</dbReference>
<dbReference type="CDD" id="cd01434">
    <property type="entry name" value="EFG_mtEFG1_IV"/>
    <property type="match status" value="1"/>
</dbReference>
<dbReference type="NCBIfam" id="TIGR00231">
    <property type="entry name" value="small_GTP"/>
    <property type="match status" value="1"/>
</dbReference>
<keyword evidence="6" id="KW-0963">Cytoplasm</keyword>
<dbReference type="SUPFAM" id="SSF54980">
    <property type="entry name" value="EF-G C-terminal domain-like"/>
    <property type="match status" value="2"/>
</dbReference>
<comment type="similarity">
    <text evidence="1 6">Belongs to the TRAFAC class translation factor GTPase superfamily. Classic translation factor GTPase family. EF-G/EF-2 subfamily.</text>
</comment>
<dbReference type="InterPro" id="IPR035647">
    <property type="entry name" value="EFG_III/V"/>
</dbReference>
<proteinExistence type="inferred from homology"/>
<gene>
    <name evidence="6 9" type="primary">fusA</name>
    <name evidence="9" type="ORF">PCC6912_46670</name>
</gene>
<evidence type="ECO:0000313" key="10">
    <source>
        <dbReference type="Proteomes" id="UP000268857"/>
    </source>
</evidence>
<dbReference type="AlphaFoldDB" id="A0A3S0ZGJ3"/>
<dbReference type="Gene3D" id="3.40.50.300">
    <property type="entry name" value="P-loop containing nucleotide triphosphate hydrolases"/>
    <property type="match status" value="1"/>
</dbReference>
<dbReference type="FunFam" id="2.40.30.10:FF:000022">
    <property type="entry name" value="Elongation factor G, mitochondrial"/>
    <property type="match status" value="1"/>
</dbReference>
<dbReference type="Pfam" id="PF00679">
    <property type="entry name" value="EFG_C"/>
    <property type="match status" value="1"/>
</dbReference>
<dbReference type="NCBIfam" id="NF009381">
    <property type="entry name" value="PRK12740.1-5"/>
    <property type="match status" value="1"/>
</dbReference>
<reference evidence="9 10" key="1">
    <citation type="journal article" date="2019" name="Genome Biol. Evol.">
        <title>Day and night: Metabolic profiles and evolutionary relationships of six axenic non-marine cyanobacteria.</title>
        <authorList>
            <person name="Will S.E."/>
            <person name="Henke P."/>
            <person name="Boedeker C."/>
            <person name="Huang S."/>
            <person name="Brinkmann H."/>
            <person name="Rohde M."/>
            <person name="Jarek M."/>
            <person name="Friedl T."/>
            <person name="Seufert S."/>
            <person name="Schumacher M."/>
            <person name="Overmann J."/>
            <person name="Neumann-Schaal M."/>
            <person name="Petersen J."/>
        </authorList>
    </citation>
    <scope>NUCLEOTIDE SEQUENCE [LARGE SCALE GENOMIC DNA]</scope>
    <source>
        <strain evidence="9 10">PCC 6912</strain>
    </source>
</reference>
<dbReference type="FunFam" id="3.40.50.300:FF:000029">
    <property type="entry name" value="Elongation factor G"/>
    <property type="match status" value="1"/>
</dbReference>
<dbReference type="InterPro" id="IPR020568">
    <property type="entry name" value="Ribosomal_Su5_D2-typ_SF"/>
</dbReference>
<dbReference type="GO" id="GO:0005737">
    <property type="term" value="C:cytoplasm"/>
    <property type="evidence" value="ECO:0007669"/>
    <property type="project" value="UniProtKB-SubCell"/>
</dbReference>
<dbReference type="FunFam" id="3.30.70.240:FF:000001">
    <property type="entry name" value="Elongation factor G"/>
    <property type="match status" value="1"/>
</dbReference>
<dbReference type="Pfam" id="PF03144">
    <property type="entry name" value="GTP_EFTU_D2"/>
    <property type="match status" value="1"/>
</dbReference>
<dbReference type="SUPFAM" id="SSF54211">
    <property type="entry name" value="Ribosomal protein S5 domain 2-like"/>
    <property type="match status" value="1"/>
</dbReference>
<dbReference type="InterPro" id="IPR047872">
    <property type="entry name" value="EFG_IV"/>
</dbReference>
<dbReference type="Pfam" id="PF00009">
    <property type="entry name" value="GTP_EFTU"/>
    <property type="match status" value="1"/>
</dbReference>
<dbReference type="InterPro" id="IPR000795">
    <property type="entry name" value="T_Tr_GTP-bd_dom"/>
</dbReference>
<dbReference type="SMART" id="SM00889">
    <property type="entry name" value="EFG_IV"/>
    <property type="match status" value="1"/>
</dbReference>
<evidence type="ECO:0000259" key="8">
    <source>
        <dbReference type="PROSITE" id="PS51722"/>
    </source>
</evidence>
<comment type="subcellular location">
    <subcellularLocation>
        <location evidence="6">Cytoplasm</location>
    </subcellularLocation>
</comment>
<keyword evidence="10" id="KW-1185">Reference proteome</keyword>
<dbReference type="InterPro" id="IPR000640">
    <property type="entry name" value="EFG_V-like"/>
</dbReference>